<dbReference type="Pfam" id="PF01547">
    <property type="entry name" value="SBP_bac_1"/>
    <property type="match status" value="1"/>
</dbReference>
<dbReference type="Proteomes" id="UP000198793">
    <property type="component" value="Unassembled WGS sequence"/>
</dbReference>
<evidence type="ECO:0000313" key="11">
    <source>
        <dbReference type="Proteomes" id="UP000198793"/>
    </source>
</evidence>
<evidence type="ECO:0000256" key="2">
    <source>
        <dbReference type="ARBA" id="ARBA00008520"/>
    </source>
</evidence>
<accession>A0A1H0HXK6</accession>
<dbReference type="Gene3D" id="3.40.190.10">
    <property type="entry name" value="Periplasmic binding protein-like II"/>
    <property type="match status" value="2"/>
</dbReference>
<evidence type="ECO:0000256" key="4">
    <source>
        <dbReference type="ARBA" id="ARBA00022729"/>
    </source>
</evidence>
<proteinExistence type="inferred from homology"/>
<feature type="chain" id="PRO_5011673143" evidence="9">
    <location>
        <begin position="25"/>
        <end position="420"/>
    </location>
</feature>
<evidence type="ECO:0000256" key="9">
    <source>
        <dbReference type="SAM" id="SignalP"/>
    </source>
</evidence>
<evidence type="ECO:0000256" key="8">
    <source>
        <dbReference type="ARBA" id="ARBA00023288"/>
    </source>
</evidence>
<keyword evidence="5" id="KW-0574">Periplasm</keyword>
<dbReference type="PANTHER" id="PTHR43649:SF33">
    <property type="entry name" value="POLYGALACTURONAN_RHAMNOGALACTURONAN-BINDING PROTEIN YTCQ"/>
    <property type="match status" value="1"/>
</dbReference>
<feature type="signal peptide" evidence="9">
    <location>
        <begin position="1"/>
        <end position="24"/>
    </location>
</feature>
<keyword evidence="8" id="KW-0449">Lipoprotein</keyword>
<keyword evidence="4 9" id="KW-0732">Signal</keyword>
<keyword evidence="3" id="KW-1003">Cell membrane</keyword>
<evidence type="ECO:0000256" key="1">
    <source>
        <dbReference type="ARBA" id="ARBA00004418"/>
    </source>
</evidence>
<keyword evidence="7" id="KW-0564">Palmitate</keyword>
<dbReference type="GO" id="GO:0042597">
    <property type="term" value="C:periplasmic space"/>
    <property type="evidence" value="ECO:0007669"/>
    <property type="project" value="UniProtKB-SubCell"/>
</dbReference>
<comment type="subcellular location">
    <subcellularLocation>
        <location evidence="1">Periplasm</location>
    </subcellularLocation>
</comment>
<keyword evidence="6" id="KW-0472">Membrane</keyword>
<organism evidence="10 11">
    <name type="scientific">Aureimonas jatrophae</name>
    <dbReference type="NCBI Taxonomy" id="1166073"/>
    <lineage>
        <taxon>Bacteria</taxon>
        <taxon>Pseudomonadati</taxon>
        <taxon>Pseudomonadota</taxon>
        <taxon>Alphaproteobacteria</taxon>
        <taxon>Hyphomicrobiales</taxon>
        <taxon>Aurantimonadaceae</taxon>
        <taxon>Aureimonas</taxon>
    </lineage>
</organism>
<evidence type="ECO:0000256" key="7">
    <source>
        <dbReference type="ARBA" id="ARBA00023139"/>
    </source>
</evidence>
<evidence type="ECO:0000256" key="6">
    <source>
        <dbReference type="ARBA" id="ARBA00023136"/>
    </source>
</evidence>
<dbReference type="EMBL" id="FNIT01000004">
    <property type="protein sequence ID" value="SDO23912.1"/>
    <property type="molecule type" value="Genomic_DNA"/>
</dbReference>
<comment type="similarity">
    <text evidence="2">Belongs to the bacterial solute-binding protein 1 family.</text>
</comment>
<dbReference type="SUPFAM" id="SSF53850">
    <property type="entry name" value="Periplasmic binding protein-like II"/>
    <property type="match status" value="1"/>
</dbReference>
<keyword evidence="11" id="KW-1185">Reference proteome</keyword>
<evidence type="ECO:0000313" key="10">
    <source>
        <dbReference type="EMBL" id="SDO23912.1"/>
    </source>
</evidence>
<sequence length="420" mass="45217">MKQRIATLAMASLLSAGTALPVSAQSVTLRYAAHYTDEEMVPLTACFRDYEKQNPGTTIQYQQVALADFLPALQTSRLAGTLPDILNVYSNLGGELVANNVLAEPPADVLDMLKERFEPTTVEASRVDGKIWGIPAEVSLYMLVYNKKLFSEAGVAAPPTDWNGVIETAKKIAKRDELGRVTTAGYAFGPTVANATHPLRALMFSQGLQLVDPDATTTNLTDPRAVAIVDGEAKLFADKSTSPANKWQDFSSGQVGMFIGANWLKKDLRDGLGDAFEETVGVAPIPGGADWKTYQYAFYQSVAAESPNGEAAWKLLRWLNEPRGEGKRSCVGDMLVRLGSLSANKSDIAASTAEYSDPFTKPYVDALASGRAVTTTNLRQTTAIDQVLRTEIEEAWLGRKTGADAMAAADARISAILAEP</sequence>
<dbReference type="AlphaFoldDB" id="A0A1H0HXK6"/>
<evidence type="ECO:0000256" key="5">
    <source>
        <dbReference type="ARBA" id="ARBA00022764"/>
    </source>
</evidence>
<gene>
    <name evidence="10" type="ORF">SAMN05192530_104336</name>
</gene>
<dbReference type="InterPro" id="IPR050490">
    <property type="entry name" value="Bact_solute-bd_prot1"/>
</dbReference>
<dbReference type="OrthoDB" id="9805950at2"/>
<dbReference type="PANTHER" id="PTHR43649">
    <property type="entry name" value="ARABINOSE-BINDING PROTEIN-RELATED"/>
    <property type="match status" value="1"/>
</dbReference>
<dbReference type="InterPro" id="IPR006059">
    <property type="entry name" value="SBP"/>
</dbReference>
<evidence type="ECO:0000256" key="3">
    <source>
        <dbReference type="ARBA" id="ARBA00022475"/>
    </source>
</evidence>
<protein>
    <submittedName>
        <fullName evidence="10">Carbohydrate ABC transporter substrate-binding protein, CUT1 family</fullName>
    </submittedName>
</protein>
<dbReference type="RefSeq" id="WP_090673269.1">
    <property type="nucleotide sequence ID" value="NZ_FNIT01000004.1"/>
</dbReference>
<dbReference type="STRING" id="1166073.SAMN05192530_104336"/>
<name>A0A1H0HXK6_9HYPH</name>
<reference evidence="10 11" key="1">
    <citation type="submission" date="2016-10" db="EMBL/GenBank/DDBJ databases">
        <authorList>
            <person name="de Groot N.N."/>
        </authorList>
    </citation>
    <scope>NUCLEOTIDE SEQUENCE [LARGE SCALE GENOMIC DNA]</scope>
    <source>
        <strain evidence="11">L7-484,KACC 16230,DSM 25025</strain>
    </source>
</reference>